<comment type="caution">
    <text evidence="1">The sequence shown here is derived from an EMBL/GenBank/DDBJ whole genome shotgun (WGS) entry which is preliminary data.</text>
</comment>
<reference evidence="1" key="1">
    <citation type="submission" date="2021-06" db="EMBL/GenBank/DDBJ databases">
        <title>Comparative genomics, transcriptomics and evolutionary studies reveal genomic signatures of adaptation to plant cell wall in hemibiotrophic fungi.</title>
        <authorList>
            <consortium name="DOE Joint Genome Institute"/>
            <person name="Baroncelli R."/>
            <person name="Diaz J.F."/>
            <person name="Benocci T."/>
            <person name="Peng M."/>
            <person name="Battaglia E."/>
            <person name="Haridas S."/>
            <person name="Andreopoulos W."/>
            <person name="Labutti K."/>
            <person name="Pangilinan J."/>
            <person name="Floch G.L."/>
            <person name="Makela M.R."/>
            <person name="Henrissat B."/>
            <person name="Grigoriev I.V."/>
            <person name="Crouch J.A."/>
            <person name="De Vries R.P."/>
            <person name="Sukno S.A."/>
            <person name="Thon M.R."/>
        </authorList>
    </citation>
    <scope>NUCLEOTIDE SEQUENCE</scope>
    <source>
        <strain evidence="1">CBS 125086</strain>
    </source>
</reference>
<accession>A0AAD8Q5K9</accession>
<gene>
    <name evidence="1" type="ORF">LY79DRAFT_76068</name>
</gene>
<name>A0AAD8Q5K9_9PEZI</name>
<evidence type="ECO:0000313" key="1">
    <source>
        <dbReference type="EMBL" id="KAK1596034.1"/>
    </source>
</evidence>
<dbReference type="RefSeq" id="XP_060416953.1">
    <property type="nucleotide sequence ID" value="XM_060565109.1"/>
</dbReference>
<evidence type="ECO:0000313" key="2">
    <source>
        <dbReference type="Proteomes" id="UP001230504"/>
    </source>
</evidence>
<dbReference type="AlphaFoldDB" id="A0AAD8Q5K9"/>
<dbReference type="GeneID" id="85449349"/>
<sequence length="160" mass="18690">MLFAAALVRCADLRWLPTYALLLASLPRINRERQALLFFFFFSSSLLLLWERTPKSRNSRPTGHSHPELLLIPPGIHRFIDSPIPISDRQRDFQHHIASSHLPALPLLRYIATPPDYLEPRFWPRTQLCTAIDSLLIADREKRVTLGRVLSHYRHAELHW</sequence>
<protein>
    <submittedName>
        <fullName evidence="1">Uncharacterized protein</fullName>
    </submittedName>
</protein>
<organism evidence="1 2">
    <name type="scientific">Colletotrichum navitas</name>
    <dbReference type="NCBI Taxonomy" id="681940"/>
    <lineage>
        <taxon>Eukaryota</taxon>
        <taxon>Fungi</taxon>
        <taxon>Dikarya</taxon>
        <taxon>Ascomycota</taxon>
        <taxon>Pezizomycotina</taxon>
        <taxon>Sordariomycetes</taxon>
        <taxon>Hypocreomycetidae</taxon>
        <taxon>Glomerellales</taxon>
        <taxon>Glomerellaceae</taxon>
        <taxon>Colletotrichum</taxon>
        <taxon>Colletotrichum graminicola species complex</taxon>
    </lineage>
</organism>
<keyword evidence="2" id="KW-1185">Reference proteome</keyword>
<dbReference type="Proteomes" id="UP001230504">
    <property type="component" value="Unassembled WGS sequence"/>
</dbReference>
<dbReference type="EMBL" id="JAHLJV010000013">
    <property type="protein sequence ID" value="KAK1596034.1"/>
    <property type="molecule type" value="Genomic_DNA"/>
</dbReference>
<proteinExistence type="predicted"/>